<evidence type="ECO:0000259" key="2">
    <source>
        <dbReference type="Pfam" id="PF13968"/>
    </source>
</evidence>
<name>A0AAW1MYK7_SAPOF</name>
<organism evidence="3 4">
    <name type="scientific">Saponaria officinalis</name>
    <name type="common">Common soapwort</name>
    <name type="synonym">Lychnis saponaria</name>
    <dbReference type="NCBI Taxonomy" id="3572"/>
    <lineage>
        <taxon>Eukaryota</taxon>
        <taxon>Viridiplantae</taxon>
        <taxon>Streptophyta</taxon>
        <taxon>Embryophyta</taxon>
        <taxon>Tracheophyta</taxon>
        <taxon>Spermatophyta</taxon>
        <taxon>Magnoliopsida</taxon>
        <taxon>eudicotyledons</taxon>
        <taxon>Gunneridae</taxon>
        <taxon>Pentapetalae</taxon>
        <taxon>Caryophyllales</taxon>
        <taxon>Caryophyllaceae</taxon>
        <taxon>Caryophylleae</taxon>
        <taxon>Saponaria</taxon>
    </lineage>
</organism>
<feature type="transmembrane region" description="Helical" evidence="1">
    <location>
        <begin position="380"/>
        <end position="401"/>
    </location>
</feature>
<keyword evidence="1" id="KW-0472">Membrane</keyword>
<accession>A0AAW1MYK7</accession>
<feature type="domain" description="DUF4220" evidence="2">
    <location>
        <begin position="71"/>
        <end position="467"/>
    </location>
</feature>
<feature type="transmembrane region" description="Helical" evidence="1">
    <location>
        <begin position="64"/>
        <end position="85"/>
    </location>
</feature>
<feature type="transmembrane region" description="Helical" evidence="1">
    <location>
        <begin position="97"/>
        <end position="120"/>
    </location>
</feature>
<dbReference type="Proteomes" id="UP001443914">
    <property type="component" value="Unassembled WGS sequence"/>
</dbReference>
<dbReference type="PANTHER" id="PTHR31325">
    <property type="entry name" value="OS01G0798800 PROTEIN-RELATED"/>
    <property type="match status" value="1"/>
</dbReference>
<evidence type="ECO:0000256" key="1">
    <source>
        <dbReference type="SAM" id="Phobius"/>
    </source>
</evidence>
<dbReference type="EMBL" id="JBDFQZ010000002">
    <property type="protein sequence ID" value="KAK9750639.1"/>
    <property type="molecule type" value="Genomic_DNA"/>
</dbReference>
<feature type="transmembrane region" description="Helical" evidence="1">
    <location>
        <begin position="346"/>
        <end position="368"/>
    </location>
</feature>
<keyword evidence="1" id="KW-1133">Transmembrane helix</keyword>
<feature type="transmembrane region" description="Helical" evidence="1">
    <location>
        <begin position="29"/>
        <end position="52"/>
    </location>
</feature>
<keyword evidence="1" id="KW-0812">Transmembrane</keyword>
<dbReference type="Pfam" id="PF13968">
    <property type="entry name" value="DUF4220"/>
    <property type="match status" value="1"/>
</dbReference>
<gene>
    <name evidence="3" type="ORF">RND81_02G210000</name>
</gene>
<feature type="transmembrane region" description="Helical" evidence="1">
    <location>
        <begin position="407"/>
        <end position="426"/>
    </location>
</feature>
<dbReference type="InterPro" id="IPR007658">
    <property type="entry name" value="DUF594"/>
</dbReference>
<reference evidence="3" key="1">
    <citation type="submission" date="2024-03" db="EMBL/GenBank/DDBJ databases">
        <title>WGS assembly of Saponaria officinalis var. Norfolk2.</title>
        <authorList>
            <person name="Jenkins J."/>
            <person name="Shu S."/>
            <person name="Grimwood J."/>
            <person name="Barry K."/>
            <person name="Goodstein D."/>
            <person name="Schmutz J."/>
            <person name="Leebens-Mack J."/>
            <person name="Osbourn A."/>
        </authorList>
    </citation>
    <scope>NUCLEOTIDE SEQUENCE [LARGE SCALE GENOMIC DNA]</scope>
    <source>
        <strain evidence="3">JIC</strain>
    </source>
</reference>
<dbReference type="AlphaFoldDB" id="A0AAW1MYK7"/>
<sequence>MGGYSVSDNAPAPFEATALAPAPPPHDHLVLLMLECLMIVAVVMVLILFLGSLRKQTSNRVLKLFLFIIKLSTPSFISYCLGLMTKMNVSDWVVWDLFPIWGVLLVAVLGSCGTVSAFKLDDTERGLAALGLMCLHIYFMLSVILYNVDSLKIGIPLAFLELLMLHRVYQRAKSLNFASKNNSNYGVARITRVIQDYMKTEVQNCSQNPSRMHEYPYLVVGRPLTRSEPCRYYCFEAYEAEIVTVEKVWQCEGELLTKRDVDGRIKDTCLSFALFWTLLRRYAGYPLPELSSPELKVEAWKFVRCWLMPDSSSATCEGTFRVIEEELSFLYDYFYTNNFTFYYDNFWWMFSQPIIVAVYIWFAMTYLLNKAKEHTQEHNIYDVATTYGFLVTKIFMCVLLGYESAQIIVFAVITSWFTMECVCIYVRKHNRPRLKYTRRSIEKLCSLAVRLRMKPWKRKLGQYSLLHSHAHVPIHHSILRLLNFQFLSMPELGLKESKSIKVSQAMKAAVVRHFQSSEPWKLTNGKSSLHKYGVLTDFYQACGLETDVQTILVWHIATTYCELAQQNDHTDNDHVTVATSLSRYCAYLVGFAPELLPDPPNISTDMLHGVILHANKIFKGCTTMNTKFETMKAMTNTAEFNTADPILTKGIWLGNSLVNRMMQSNNGPLWQMLEELWVELLLYIAPSDNVAAHIRHLANGSEFITHLWALLTHAGFLSRECTT</sequence>
<keyword evidence="4" id="KW-1185">Reference proteome</keyword>
<evidence type="ECO:0000313" key="3">
    <source>
        <dbReference type="EMBL" id="KAK9750639.1"/>
    </source>
</evidence>
<feature type="transmembrane region" description="Helical" evidence="1">
    <location>
        <begin position="127"/>
        <end position="147"/>
    </location>
</feature>
<comment type="caution">
    <text evidence="3">The sequence shown here is derived from an EMBL/GenBank/DDBJ whole genome shotgun (WGS) entry which is preliminary data.</text>
</comment>
<dbReference type="InterPro" id="IPR025315">
    <property type="entry name" value="DUF4220"/>
</dbReference>
<dbReference type="Pfam" id="PF04578">
    <property type="entry name" value="DUF594"/>
    <property type="match status" value="1"/>
</dbReference>
<proteinExistence type="predicted"/>
<protein>
    <recommendedName>
        <fullName evidence="2">DUF4220 domain-containing protein</fullName>
    </recommendedName>
</protein>
<evidence type="ECO:0000313" key="4">
    <source>
        <dbReference type="Proteomes" id="UP001443914"/>
    </source>
</evidence>